<proteinExistence type="predicted"/>
<evidence type="ECO:0000256" key="2">
    <source>
        <dbReference type="SAM" id="Phobius"/>
    </source>
</evidence>
<evidence type="ECO:0000313" key="4">
    <source>
        <dbReference type="EMBL" id="KAK4435331.1"/>
    </source>
</evidence>
<feature type="transmembrane region" description="Helical" evidence="2">
    <location>
        <begin position="417"/>
        <end position="435"/>
    </location>
</feature>
<feature type="transmembrane region" description="Helical" evidence="2">
    <location>
        <begin position="265"/>
        <end position="284"/>
    </location>
</feature>
<dbReference type="Pfam" id="PF25597">
    <property type="entry name" value="SH3_retrovirus"/>
    <property type="match status" value="1"/>
</dbReference>
<protein>
    <recommendedName>
        <fullName evidence="3">Retroviral polymerase SH3-like domain-containing protein</fullName>
    </recommendedName>
</protein>
<feature type="transmembrane region" description="Helical" evidence="2">
    <location>
        <begin position="442"/>
        <end position="462"/>
    </location>
</feature>
<reference evidence="4" key="2">
    <citation type="journal article" date="2024" name="Plant">
        <title>Genomic evolution and insights into agronomic trait innovations of Sesamum species.</title>
        <authorList>
            <person name="Miao H."/>
            <person name="Wang L."/>
            <person name="Qu L."/>
            <person name="Liu H."/>
            <person name="Sun Y."/>
            <person name="Le M."/>
            <person name="Wang Q."/>
            <person name="Wei S."/>
            <person name="Zheng Y."/>
            <person name="Lin W."/>
            <person name="Duan Y."/>
            <person name="Cao H."/>
            <person name="Xiong S."/>
            <person name="Wang X."/>
            <person name="Wei L."/>
            <person name="Li C."/>
            <person name="Ma Q."/>
            <person name="Ju M."/>
            <person name="Zhao R."/>
            <person name="Li G."/>
            <person name="Mu C."/>
            <person name="Tian Q."/>
            <person name="Mei H."/>
            <person name="Zhang T."/>
            <person name="Gao T."/>
            <person name="Zhang H."/>
        </authorList>
    </citation>
    <scope>NUCLEOTIDE SEQUENCE</scope>
    <source>
        <strain evidence="4">3651</strain>
    </source>
</reference>
<keyword evidence="5" id="KW-1185">Reference proteome</keyword>
<evidence type="ECO:0000313" key="5">
    <source>
        <dbReference type="Proteomes" id="UP001293254"/>
    </source>
</evidence>
<comment type="caution">
    <text evidence="4">The sequence shown here is derived from an EMBL/GenBank/DDBJ whole genome shotgun (WGS) entry which is preliminary data.</text>
</comment>
<gene>
    <name evidence="4" type="ORF">Salat_0696500</name>
</gene>
<feature type="transmembrane region" description="Helical" evidence="2">
    <location>
        <begin position="394"/>
        <end position="411"/>
    </location>
</feature>
<feature type="region of interest" description="Disordered" evidence="1">
    <location>
        <begin position="57"/>
        <end position="76"/>
    </location>
</feature>
<dbReference type="Proteomes" id="UP001293254">
    <property type="component" value="Unassembled WGS sequence"/>
</dbReference>
<keyword evidence="2" id="KW-0472">Membrane</keyword>
<evidence type="ECO:0000259" key="3">
    <source>
        <dbReference type="Pfam" id="PF25597"/>
    </source>
</evidence>
<reference evidence="4" key="1">
    <citation type="submission" date="2020-06" db="EMBL/GenBank/DDBJ databases">
        <authorList>
            <person name="Li T."/>
            <person name="Hu X."/>
            <person name="Zhang T."/>
            <person name="Song X."/>
            <person name="Zhang H."/>
            <person name="Dai N."/>
            <person name="Sheng W."/>
            <person name="Hou X."/>
            <person name="Wei L."/>
        </authorList>
    </citation>
    <scope>NUCLEOTIDE SEQUENCE</scope>
    <source>
        <strain evidence="4">3651</strain>
        <tissue evidence="4">Leaf</tissue>
    </source>
</reference>
<feature type="transmembrane region" description="Helical" evidence="2">
    <location>
        <begin position="199"/>
        <end position="219"/>
    </location>
</feature>
<dbReference type="InterPro" id="IPR057670">
    <property type="entry name" value="SH3_retrovirus"/>
</dbReference>
<organism evidence="4 5">
    <name type="scientific">Sesamum alatum</name>
    <dbReference type="NCBI Taxonomy" id="300844"/>
    <lineage>
        <taxon>Eukaryota</taxon>
        <taxon>Viridiplantae</taxon>
        <taxon>Streptophyta</taxon>
        <taxon>Embryophyta</taxon>
        <taxon>Tracheophyta</taxon>
        <taxon>Spermatophyta</taxon>
        <taxon>Magnoliopsida</taxon>
        <taxon>eudicotyledons</taxon>
        <taxon>Gunneridae</taxon>
        <taxon>Pentapetalae</taxon>
        <taxon>asterids</taxon>
        <taxon>lamiids</taxon>
        <taxon>Lamiales</taxon>
        <taxon>Pedaliaceae</taxon>
        <taxon>Sesamum</taxon>
    </lineage>
</organism>
<dbReference type="AlphaFoldDB" id="A0AAE1YSQ4"/>
<keyword evidence="2" id="KW-0812">Transmembrane</keyword>
<name>A0AAE1YSQ4_9LAMI</name>
<evidence type="ECO:0000256" key="1">
    <source>
        <dbReference type="SAM" id="MobiDB-lite"/>
    </source>
</evidence>
<feature type="transmembrane region" description="Helical" evidence="2">
    <location>
        <begin position="290"/>
        <end position="310"/>
    </location>
</feature>
<feature type="domain" description="Retroviral polymerase SH3-like" evidence="3">
    <location>
        <begin position="69"/>
        <end position="125"/>
    </location>
</feature>
<sequence>MLGTAQQKNFFWSRTKIIDDPMARWTVNVVLHTWPIPKEGTLGAKRRTQELMKLYHMNTKKDHNGKDPPDQKRTKLDDKSARYVFIGYDQSPKGYKLYNPSSEKIVISRDVEFDEEDIWEWNDQNKNDRYSPFFDDEEKYMAQLVTPPSTPPPQNIQADEPESHFPVASSNLFVVRKSQALIELHLPKKSRKKNKKMEIAAWWYFLFWATIGVVSSRLGFNALDKTDLSNSMSPLILSLLKHSLAISACYSSIHAFLFSAPLKPISKFAVLIYVIIWITVYYPVGSLPLLSFLVFTWFNFMNLVFVIFNSDLPSAGTGGSELKSIFIVHLAVGSSMVLVGDQKKFFCCAVPSIALLLSVSCLATSESETFRKLLALAARANDALSRLKERIGEFIEFAVGMVGTILFQHFFGLTSFNHVIAFLYFSVTWLANLALVRPSGDLGVFGFLLSNVIVGCTVSQFGLRGTTWLVYGASLLLFGLRVKIHTLPLVVNGREHHVIVL</sequence>
<feature type="compositionally biased region" description="Basic and acidic residues" evidence="1">
    <location>
        <begin position="59"/>
        <end position="76"/>
    </location>
</feature>
<dbReference type="EMBL" id="JACGWO010000002">
    <property type="protein sequence ID" value="KAK4435331.1"/>
    <property type="molecule type" value="Genomic_DNA"/>
</dbReference>
<keyword evidence="2" id="KW-1133">Transmembrane helix</keyword>
<accession>A0AAE1YSQ4</accession>
<feature type="transmembrane region" description="Helical" evidence="2">
    <location>
        <begin position="239"/>
        <end position="258"/>
    </location>
</feature>